<feature type="region of interest" description="Disordered" evidence="1">
    <location>
        <begin position="554"/>
        <end position="638"/>
    </location>
</feature>
<feature type="compositionally biased region" description="Polar residues" evidence="1">
    <location>
        <begin position="400"/>
        <end position="416"/>
    </location>
</feature>
<feature type="compositionally biased region" description="Basic and acidic residues" evidence="1">
    <location>
        <begin position="656"/>
        <end position="665"/>
    </location>
</feature>
<feature type="compositionally biased region" description="Polar residues" evidence="1">
    <location>
        <begin position="562"/>
        <end position="572"/>
    </location>
</feature>
<dbReference type="EMBL" id="CABVLU010000004">
    <property type="protein sequence ID" value="VVT56894.1"/>
    <property type="molecule type" value="Genomic_DNA"/>
</dbReference>
<feature type="region of interest" description="Disordered" evidence="1">
    <location>
        <begin position="16"/>
        <end position="99"/>
    </location>
</feature>
<feature type="region of interest" description="Disordered" evidence="1">
    <location>
        <begin position="731"/>
        <end position="759"/>
    </location>
</feature>
<dbReference type="CDD" id="cd09272">
    <property type="entry name" value="RNase_HI_RT_Ty1"/>
    <property type="match status" value="1"/>
</dbReference>
<evidence type="ECO:0000259" key="2">
    <source>
        <dbReference type="Pfam" id="PF07727"/>
    </source>
</evidence>
<dbReference type="OrthoDB" id="5101206at2759"/>
<feature type="compositionally biased region" description="Polar residues" evidence="1">
    <location>
        <begin position="296"/>
        <end position="308"/>
    </location>
</feature>
<gene>
    <name evidence="3" type="ORF">SAPINGB_P005381</name>
</gene>
<reference evidence="3 4" key="1">
    <citation type="submission" date="2019-09" db="EMBL/GenBank/DDBJ databases">
        <authorList>
            <person name="Brejova B."/>
        </authorList>
    </citation>
    <scope>NUCLEOTIDE SEQUENCE [LARGE SCALE GENOMIC DNA]</scope>
</reference>
<protein>
    <recommendedName>
        <fullName evidence="2">Reverse transcriptase Ty1/copia-type domain-containing protein</fullName>
    </recommendedName>
</protein>
<dbReference type="PANTHER" id="PTHR11439:SF483">
    <property type="entry name" value="PEPTIDE SYNTHASE GLIP-LIKE, PUTATIVE (AFU_ORTHOLOGUE AFUA_3G12920)-RELATED"/>
    <property type="match status" value="1"/>
</dbReference>
<dbReference type="Pfam" id="PF07727">
    <property type="entry name" value="RVT_2"/>
    <property type="match status" value="1"/>
</dbReference>
<dbReference type="GeneID" id="43584195"/>
<feature type="compositionally biased region" description="Polar residues" evidence="1">
    <location>
        <begin position="82"/>
        <end position="96"/>
    </location>
</feature>
<keyword evidence="4" id="KW-1185">Reference proteome</keyword>
<feature type="compositionally biased region" description="Low complexity" evidence="1">
    <location>
        <begin position="476"/>
        <end position="489"/>
    </location>
</feature>
<feature type="compositionally biased region" description="Basic and acidic residues" evidence="1">
    <location>
        <begin position="366"/>
        <end position="377"/>
    </location>
</feature>
<name>A0A5E8BZM0_9ASCO</name>
<feature type="region of interest" description="Disordered" evidence="1">
    <location>
        <begin position="220"/>
        <end position="248"/>
    </location>
</feature>
<feature type="compositionally biased region" description="Basic and acidic residues" evidence="1">
    <location>
        <begin position="69"/>
        <end position="79"/>
    </location>
</feature>
<dbReference type="Proteomes" id="UP000398389">
    <property type="component" value="Unassembled WGS sequence"/>
</dbReference>
<feature type="region of interest" description="Disordered" evidence="1">
    <location>
        <begin position="138"/>
        <end position="161"/>
    </location>
</feature>
<evidence type="ECO:0000256" key="1">
    <source>
        <dbReference type="SAM" id="MobiDB-lite"/>
    </source>
</evidence>
<feature type="compositionally biased region" description="Polar residues" evidence="1">
    <location>
        <begin position="443"/>
        <end position="457"/>
    </location>
</feature>
<dbReference type="PANTHER" id="PTHR11439">
    <property type="entry name" value="GAG-POL-RELATED RETROTRANSPOSON"/>
    <property type="match status" value="1"/>
</dbReference>
<organism evidence="3 4">
    <name type="scientific">Magnusiomyces paraingens</name>
    <dbReference type="NCBI Taxonomy" id="2606893"/>
    <lineage>
        <taxon>Eukaryota</taxon>
        <taxon>Fungi</taxon>
        <taxon>Dikarya</taxon>
        <taxon>Ascomycota</taxon>
        <taxon>Saccharomycotina</taxon>
        <taxon>Dipodascomycetes</taxon>
        <taxon>Dipodascales</taxon>
        <taxon>Dipodascaceae</taxon>
        <taxon>Magnusiomyces</taxon>
    </lineage>
</organism>
<feature type="compositionally biased region" description="Low complexity" evidence="1">
    <location>
        <begin position="577"/>
        <end position="615"/>
    </location>
</feature>
<evidence type="ECO:0000313" key="3">
    <source>
        <dbReference type="EMBL" id="VVT56894.1"/>
    </source>
</evidence>
<feature type="compositionally biased region" description="Polar residues" evidence="1">
    <location>
        <begin position="354"/>
        <end position="364"/>
    </location>
</feature>
<sequence>MFFGEKPIYEGDILIDYSEIGNRDPDYSDSSTDESESEDESDSDDYSPTSLSGGGGGGNFGWTYVGSEGRSHRSSRLEDQDSTSTSSTPITVNSFQPLEDVDVELVADESISVADDKDTLQSEDHILLEDSAVDDADLRSVNSNVAGRPGSEDTNEDFSHENSFSEHMVKLQKAFAPGTQSPSVVAHQTSPVTLPKQLHILDEDDSVDLALSGTAELTREASAVETASQSGDDNQDAVDSETNDEDMDGSVEHILGFDELEDSSDSEFSSSDVVMDSSTKLEEAPARDVGVPQDLGDTQGTATSTNNPASNQLVLAAAELAEPSGWLLRYTAGATGATPAPSSERLLLGAGGSDTVTTAASGSGSELRDTAENDRPRLPPAPSTQRLLLEYGRAGDATSFGDNTSDVRHSSVQQNRHMPLPAPPSRRLLLAAPPPSSSEHDSQTAGQVVVRQTSQHSAPAEAQQPLANTGRITRSAAGTAGAAGAAGAARVPAPSSRHRHREASRDTVVVNKRLADLIEQNGYYVPNSALQRLARKENSSLILNRTNLITRPTDNLPLKVVSENSTSNSSPRLENEASNGSPTTPSTSASLSSESSAHSEPVVTSPTSSAVTSPTLESSSSRRDHQTTPPSSSNRMLSIAQRNILRTSGLLWGSRSSDRHSDKLKLSNSESALDSESRSLLHGLPAREGSTLRAPHGHLQGTPNLRFNPTPDAVPFLSHTHSATHNVPATSASVDEDSVVSTDSQSHSPASTTEADVEATSDEISIAAPYNSDSQGSSEHLADGIDFLHETFVSSPADDEIIFVDESASPSGDPSAGAVDDVIGIGCIYSNSEEPTVKARMASGRLDTLSAINIKLPILRNDIKVLESSKPGLCFTAPDVENVRALISDRDWADLKDPNNREDKRFWFDAAYSEFAAIDGNHVYQVVPLPAGRKALGTKWVLKKKLNTDGSIDKYKARLVVQGFRQKFGVDYVDTFAPVMRFSTVRLIFALSAAKNCEMHHVDVKNAFLNGDLEEDIYVKPPTGIDHNTPPGMVWKLNKSLYGLKQAPLCWNKKLVDKLEALGYKAAKKEPCLFYKINGKDFSIIGLYVDDILTASNVPGEFERFFKGLSGYFAIKDEGGVNKFLGIRVQDSDRTISLDLEHYIADMIEVFKLSNQTAKSIPLPKKHGLDFPQGLDARPANQSLYRSILGKLQFAAQTARPDIAYATGKLAQYSSDPRAIHMDRAYHVLSYLKGTKDLAIVYHKNVPGASPRLLRGWSDADWANDPDRKSISGFAFSHGPSTFSWKSAKQKLTATSTTEAELIAAFVEHAMLSQTSAVDNAREFGWETMVDNLCLF</sequence>
<feature type="region of interest" description="Disordered" evidence="1">
    <location>
        <begin position="395"/>
        <end position="506"/>
    </location>
</feature>
<feature type="compositionally biased region" description="Low complexity" evidence="1">
    <location>
        <begin position="266"/>
        <end position="278"/>
    </location>
</feature>
<accession>A0A5E8BZM0</accession>
<feature type="region of interest" description="Disordered" evidence="1">
    <location>
        <begin position="260"/>
        <end position="308"/>
    </location>
</feature>
<dbReference type="InterPro" id="IPR043502">
    <property type="entry name" value="DNA/RNA_pol_sf"/>
</dbReference>
<dbReference type="SUPFAM" id="SSF56672">
    <property type="entry name" value="DNA/RNA polymerases"/>
    <property type="match status" value="1"/>
</dbReference>
<evidence type="ECO:0000313" key="4">
    <source>
        <dbReference type="Proteomes" id="UP000398389"/>
    </source>
</evidence>
<feature type="compositionally biased region" description="Polar residues" evidence="1">
    <location>
        <begin position="627"/>
        <end position="638"/>
    </location>
</feature>
<feature type="compositionally biased region" description="Acidic residues" evidence="1">
    <location>
        <begin position="31"/>
        <end position="45"/>
    </location>
</feature>
<feature type="domain" description="Reverse transcriptase Ty1/copia-type" evidence="2">
    <location>
        <begin position="921"/>
        <end position="1163"/>
    </location>
</feature>
<dbReference type="InterPro" id="IPR013103">
    <property type="entry name" value="RVT_2"/>
</dbReference>
<feature type="compositionally biased region" description="Acidic residues" evidence="1">
    <location>
        <begin position="233"/>
        <end position="248"/>
    </location>
</feature>
<dbReference type="RefSeq" id="XP_031855986.1">
    <property type="nucleotide sequence ID" value="XM_032000095.1"/>
</dbReference>
<feature type="region of interest" description="Disordered" evidence="1">
    <location>
        <begin position="652"/>
        <end position="718"/>
    </location>
</feature>
<proteinExistence type="predicted"/>
<feature type="region of interest" description="Disordered" evidence="1">
    <location>
        <begin position="349"/>
        <end position="383"/>
    </location>
</feature>